<name>A0A9N9NCH0_9GLOM</name>
<sequence>MKKALNLALDLGYKNELISIISFIDYKKDGIVNVNEEMHQSSSSRIPLSVIEPSNIERTNNVEECNNIGRNKDFNNIKRYVVDENSSK</sequence>
<proteinExistence type="predicted"/>
<dbReference type="OrthoDB" id="2370036at2759"/>
<evidence type="ECO:0000313" key="1">
    <source>
        <dbReference type="EMBL" id="CAG8722419.1"/>
    </source>
</evidence>
<reference evidence="1" key="1">
    <citation type="submission" date="2021-06" db="EMBL/GenBank/DDBJ databases">
        <authorList>
            <person name="Kallberg Y."/>
            <person name="Tangrot J."/>
            <person name="Rosling A."/>
        </authorList>
    </citation>
    <scope>NUCLEOTIDE SEQUENCE</scope>
    <source>
        <strain evidence="1">UK204</strain>
    </source>
</reference>
<comment type="caution">
    <text evidence="1">The sequence shown here is derived from an EMBL/GenBank/DDBJ whole genome shotgun (WGS) entry which is preliminary data.</text>
</comment>
<dbReference type="EMBL" id="CAJVPQ010010442">
    <property type="protein sequence ID" value="CAG8722419.1"/>
    <property type="molecule type" value="Genomic_DNA"/>
</dbReference>
<accession>A0A9N9NCH0</accession>
<gene>
    <name evidence="1" type="ORF">FCALED_LOCUS14455</name>
</gene>
<dbReference type="AlphaFoldDB" id="A0A9N9NCH0"/>
<evidence type="ECO:0000313" key="2">
    <source>
        <dbReference type="Proteomes" id="UP000789570"/>
    </source>
</evidence>
<organism evidence="1 2">
    <name type="scientific">Funneliformis caledonium</name>
    <dbReference type="NCBI Taxonomy" id="1117310"/>
    <lineage>
        <taxon>Eukaryota</taxon>
        <taxon>Fungi</taxon>
        <taxon>Fungi incertae sedis</taxon>
        <taxon>Mucoromycota</taxon>
        <taxon>Glomeromycotina</taxon>
        <taxon>Glomeromycetes</taxon>
        <taxon>Glomerales</taxon>
        <taxon>Glomeraceae</taxon>
        <taxon>Funneliformis</taxon>
    </lineage>
</organism>
<keyword evidence="2" id="KW-1185">Reference proteome</keyword>
<dbReference type="Proteomes" id="UP000789570">
    <property type="component" value="Unassembled WGS sequence"/>
</dbReference>
<protein>
    <submittedName>
        <fullName evidence="1">11829_t:CDS:1</fullName>
    </submittedName>
</protein>